<sequence length="228" mass="24166">MAHSDSKLNPMLAAMNEVKRSALSPIMVCLPGKIISYNSSNQRAQIECGIQRKIGESFVTIPVITNVPVNFSGSGNWSVFHELPAGTEGLIHFSHRAIDTWIDQGGPVAPHEMRMFAPEDAFFSPGYRSMQTVIPGLPVSGVGMSNKDGSVLFHMNDGGITLSVGGSKLSLTADGMIYNGVNFTSNSTTTLNGSTEVQSGGLKVGSIDFESHVHGGVQNGNGSTERPK</sequence>
<organism evidence="2 5">
    <name type="scientific">Yersinia pekkanenii</name>
    <dbReference type="NCBI Taxonomy" id="1288385"/>
    <lineage>
        <taxon>Bacteria</taxon>
        <taxon>Pseudomonadati</taxon>
        <taxon>Pseudomonadota</taxon>
        <taxon>Gammaproteobacteria</taxon>
        <taxon>Enterobacterales</taxon>
        <taxon>Yersiniaceae</taxon>
        <taxon>Yersinia</taxon>
    </lineage>
</organism>
<reference evidence="5" key="3">
    <citation type="submission" date="2015-03" db="EMBL/GenBank/DDBJ databases">
        <authorList>
            <consortium name="Pathogen Informatics"/>
        </authorList>
    </citation>
    <scope>NUCLEOTIDE SEQUENCE [LARGE SCALE GENOMIC DNA]</scope>
    <source>
        <strain evidence="5">A125KOH2</strain>
    </source>
</reference>
<dbReference type="Proteomes" id="UP000044625">
    <property type="component" value="Unassembled WGS sequence"/>
</dbReference>
<evidence type="ECO:0000313" key="3">
    <source>
        <dbReference type="EMBL" id="CRY69361.1"/>
    </source>
</evidence>
<dbReference type="STRING" id="1288385.ERS137968_04513"/>
<dbReference type="RefSeq" id="WP_235801423.1">
    <property type="nucleotide sequence ID" value="NZ_CAWMMU010000045.1"/>
</dbReference>
<name>A0A0T9PS90_9GAMM</name>
<reference evidence="2" key="1">
    <citation type="submission" date="2015-03" db="EMBL/GenBank/DDBJ databases">
        <authorList>
            <person name="Murphy D."/>
        </authorList>
    </citation>
    <scope>NUCLEOTIDE SEQUENCE [LARGE SCALE GENOMIC DNA]</scope>
    <source>
        <strain evidence="2">A125KOH2</strain>
    </source>
</reference>
<evidence type="ECO:0000313" key="5">
    <source>
        <dbReference type="Proteomes" id="UP000045840"/>
    </source>
</evidence>
<dbReference type="InterPro" id="IPR041599">
    <property type="entry name" value="Gp138_N"/>
</dbReference>
<dbReference type="Pfam" id="PF18352">
    <property type="entry name" value="Gp138_N"/>
    <property type="match status" value="1"/>
</dbReference>
<accession>A0A0T9PS90</accession>
<gene>
    <name evidence="2" type="ORF">ERS008529_02102</name>
    <name evidence="3" type="ORF">ERS137968_04513</name>
</gene>
<dbReference type="Gene3D" id="2.40.50.230">
    <property type="entry name" value="Gp5 N-terminal domain"/>
    <property type="match status" value="1"/>
</dbReference>
<proteinExistence type="predicted"/>
<protein>
    <recommendedName>
        <fullName evidence="1">Phage protein Gp138 N-terminal domain-containing protein</fullName>
    </recommendedName>
</protein>
<evidence type="ECO:0000313" key="2">
    <source>
        <dbReference type="EMBL" id="CNH77734.1"/>
    </source>
</evidence>
<dbReference type="EMBL" id="CQAZ01000016">
    <property type="protein sequence ID" value="CNH77734.1"/>
    <property type="molecule type" value="Genomic_DNA"/>
</dbReference>
<dbReference type="Proteomes" id="UP000045840">
    <property type="component" value="Unassembled WGS sequence"/>
</dbReference>
<keyword evidence="4" id="KW-1185">Reference proteome</keyword>
<reference evidence="3 4" key="2">
    <citation type="submission" date="2015-03" db="EMBL/GenBank/DDBJ databases">
        <authorList>
            <consortium name="Pathogen Informatics"/>
            <person name="Murphy D."/>
        </authorList>
    </citation>
    <scope>NUCLEOTIDE SEQUENCE [LARGE SCALE GENOMIC DNA]</scope>
    <source>
        <strain evidence="3">Type strain: CIP110230</strain>
        <strain evidence="4">type strain: CIP110230</strain>
    </source>
</reference>
<dbReference type="AlphaFoldDB" id="A0A0T9PS90"/>
<feature type="domain" description="Phage protein Gp138 N-terminal" evidence="1">
    <location>
        <begin position="30"/>
        <end position="126"/>
    </location>
</feature>
<evidence type="ECO:0000259" key="1">
    <source>
        <dbReference type="Pfam" id="PF18352"/>
    </source>
</evidence>
<dbReference type="EMBL" id="CWJL01000045">
    <property type="protein sequence ID" value="CRY69361.1"/>
    <property type="molecule type" value="Genomic_DNA"/>
</dbReference>
<dbReference type="InterPro" id="IPR037026">
    <property type="entry name" value="Vgr_OB-fold_dom_sf"/>
</dbReference>
<evidence type="ECO:0000313" key="4">
    <source>
        <dbReference type="Proteomes" id="UP000044625"/>
    </source>
</evidence>